<name>A0A5Y3MVN7_SALER</name>
<reference evidence="1" key="1">
    <citation type="submission" date="2018-06" db="EMBL/GenBank/DDBJ databases">
        <authorList>
            <person name="Ashton P.M."/>
            <person name="Dallman T."/>
            <person name="Nair S."/>
            <person name="De Pinna E."/>
            <person name="Peters T."/>
            <person name="Grant K."/>
        </authorList>
    </citation>
    <scope>NUCLEOTIDE SEQUENCE [LARGE SCALE GENOMIC DNA]</scope>
    <source>
        <strain evidence="1">275803</strain>
    </source>
</reference>
<dbReference type="AlphaFoldDB" id="A0A5Y3MVN7"/>
<accession>A0A5Y3MVN7</accession>
<protein>
    <submittedName>
        <fullName evidence="1">Uncharacterized protein</fullName>
    </submittedName>
</protein>
<evidence type="ECO:0000313" key="1">
    <source>
        <dbReference type="EMBL" id="ECI4011348.1"/>
    </source>
</evidence>
<organism evidence="1">
    <name type="scientific">Salmonella enterica subsp. salamae</name>
    <dbReference type="NCBI Taxonomy" id="59202"/>
    <lineage>
        <taxon>Bacteria</taxon>
        <taxon>Pseudomonadati</taxon>
        <taxon>Pseudomonadota</taxon>
        <taxon>Gammaproteobacteria</taxon>
        <taxon>Enterobacterales</taxon>
        <taxon>Enterobacteriaceae</taxon>
        <taxon>Salmonella</taxon>
    </lineage>
</organism>
<proteinExistence type="predicted"/>
<dbReference type="EMBL" id="AAIVAV010000025">
    <property type="protein sequence ID" value="ECI4011348.1"/>
    <property type="molecule type" value="Genomic_DNA"/>
</dbReference>
<dbReference type="Proteomes" id="UP000839598">
    <property type="component" value="Unassembled WGS sequence"/>
</dbReference>
<comment type="caution">
    <text evidence="1">The sequence shown here is derived from an EMBL/GenBank/DDBJ whole genome shotgun (WGS) entry which is preliminary data.</text>
</comment>
<sequence length="62" mass="7119">MNPASAGFFVFCSFSTNYPARVSLLPIGDTLVFICRYSVTNNLLIYNHFIKNILFCLHRTTR</sequence>
<gene>
    <name evidence="1" type="ORF">DN310_18940</name>
</gene>